<reference evidence="4" key="1">
    <citation type="submission" date="2018-05" db="EMBL/GenBank/DDBJ databases">
        <authorList>
            <person name="Lanie J.A."/>
            <person name="Ng W.-L."/>
            <person name="Kazmierczak K.M."/>
            <person name="Andrzejewski T.M."/>
            <person name="Davidsen T.M."/>
            <person name="Wayne K.J."/>
            <person name="Tettelin H."/>
            <person name="Glass J.I."/>
            <person name="Rusch D."/>
            <person name="Podicherti R."/>
            <person name="Tsui H.-C.T."/>
            <person name="Winkler M.E."/>
        </authorList>
    </citation>
    <scope>NUCLEOTIDE SEQUENCE</scope>
</reference>
<protein>
    <recommendedName>
        <fullName evidence="5">Phospholipase/carboxylesterase/thioesterase domain-containing protein</fullName>
    </recommendedName>
</protein>
<dbReference type="Gene3D" id="3.40.50.1820">
    <property type="entry name" value="alpha/beta hydrolase"/>
    <property type="match status" value="1"/>
</dbReference>
<keyword evidence="1" id="KW-0732">Signal</keyword>
<evidence type="ECO:0000256" key="2">
    <source>
        <dbReference type="ARBA" id="ARBA00022801"/>
    </source>
</evidence>
<dbReference type="InterPro" id="IPR029058">
    <property type="entry name" value="AB_hydrolase_fold"/>
</dbReference>
<name>A0A382RFE8_9ZZZZ</name>
<dbReference type="PANTHER" id="PTHR43037:SF5">
    <property type="entry name" value="FERULOYL ESTERASE"/>
    <property type="match status" value="1"/>
</dbReference>
<feature type="compositionally biased region" description="Basic and acidic residues" evidence="3">
    <location>
        <begin position="36"/>
        <end position="50"/>
    </location>
</feature>
<accession>A0A382RFE8</accession>
<dbReference type="AlphaFoldDB" id="A0A382RFE8"/>
<dbReference type="Pfam" id="PF00756">
    <property type="entry name" value="Esterase"/>
    <property type="match status" value="1"/>
</dbReference>
<gene>
    <name evidence="4" type="ORF">METZ01_LOCUS348974</name>
</gene>
<evidence type="ECO:0000256" key="3">
    <source>
        <dbReference type="SAM" id="MobiDB-lite"/>
    </source>
</evidence>
<sequence length="256" mass="28420">MKRNPINNSSVSLCAFVLFLTTSGLLLAQEDAKAKPDAKPQAKKTVEPKQKYTPGRTQSRTYFFKEADKKMGYSIYVPSGYDKSKSYPLMVALHGLGGSDRGMMRYRGLTQLAQKHGCIVVAPMGYNERGWYGSRGQTSRRGSTSNLGELSEKDVLNVLTITRKDLSVNSKRIYLMGHSMGGGGTWHIGMKYPQIWAGLAPIAPAAPRNISDLAKAKHIPVILVQGDRDRLVPVSAARRWMAKMKDLKMDYSYIEV</sequence>
<evidence type="ECO:0008006" key="5">
    <source>
        <dbReference type="Google" id="ProtNLM"/>
    </source>
</evidence>
<dbReference type="EMBL" id="UINC01121161">
    <property type="protein sequence ID" value="SVC96120.1"/>
    <property type="molecule type" value="Genomic_DNA"/>
</dbReference>
<proteinExistence type="predicted"/>
<feature type="non-terminal residue" evidence="4">
    <location>
        <position position="256"/>
    </location>
</feature>
<evidence type="ECO:0000256" key="1">
    <source>
        <dbReference type="ARBA" id="ARBA00022729"/>
    </source>
</evidence>
<dbReference type="SUPFAM" id="SSF53474">
    <property type="entry name" value="alpha/beta-Hydrolases"/>
    <property type="match status" value="1"/>
</dbReference>
<dbReference type="GO" id="GO:0016787">
    <property type="term" value="F:hydrolase activity"/>
    <property type="evidence" value="ECO:0007669"/>
    <property type="project" value="UniProtKB-KW"/>
</dbReference>
<dbReference type="PANTHER" id="PTHR43037">
    <property type="entry name" value="UNNAMED PRODUCT-RELATED"/>
    <property type="match status" value="1"/>
</dbReference>
<evidence type="ECO:0000313" key="4">
    <source>
        <dbReference type="EMBL" id="SVC96120.1"/>
    </source>
</evidence>
<dbReference type="InterPro" id="IPR050955">
    <property type="entry name" value="Plant_Biomass_Hydrol_Est"/>
</dbReference>
<organism evidence="4">
    <name type="scientific">marine metagenome</name>
    <dbReference type="NCBI Taxonomy" id="408172"/>
    <lineage>
        <taxon>unclassified sequences</taxon>
        <taxon>metagenomes</taxon>
        <taxon>ecological metagenomes</taxon>
    </lineage>
</organism>
<feature type="region of interest" description="Disordered" evidence="3">
    <location>
        <begin position="36"/>
        <end position="58"/>
    </location>
</feature>
<keyword evidence="2" id="KW-0378">Hydrolase</keyword>
<dbReference type="InterPro" id="IPR000801">
    <property type="entry name" value="Esterase-like"/>
</dbReference>